<name>A0A1F7RYI0_9BACT</name>
<dbReference type="EMBL" id="MGDE01000082">
    <property type="protein sequence ID" value="OGL46609.1"/>
    <property type="molecule type" value="Genomic_DNA"/>
</dbReference>
<protein>
    <recommendedName>
        <fullName evidence="4">DUF5666 domain-containing protein</fullName>
    </recommendedName>
</protein>
<reference evidence="2 3" key="1">
    <citation type="journal article" date="2016" name="Nat. Commun.">
        <title>Thousands of microbial genomes shed light on interconnected biogeochemical processes in an aquifer system.</title>
        <authorList>
            <person name="Anantharaman K."/>
            <person name="Brown C.T."/>
            <person name="Hug L.A."/>
            <person name="Sharon I."/>
            <person name="Castelle C.J."/>
            <person name="Probst A.J."/>
            <person name="Thomas B.C."/>
            <person name="Singh A."/>
            <person name="Wilkins M.J."/>
            <person name="Karaoz U."/>
            <person name="Brodie E.L."/>
            <person name="Williams K.H."/>
            <person name="Hubbard S.S."/>
            <person name="Banfield J.F."/>
        </authorList>
    </citation>
    <scope>NUCLEOTIDE SEQUENCE [LARGE SCALE GENOMIC DNA]</scope>
</reference>
<evidence type="ECO:0008006" key="4">
    <source>
        <dbReference type="Google" id="ProtNLM"/>
    </source>
</evidence>
<evidence type="ECO:0000313" key="2">
    <source>
        <dbReference type="EMBL" id="OGL46609.1"/>
    </source>
</evidence>
<accession>A0A1F7RYI0</accession>
<organism evidence="2 3">
    <name type="scientific">Candidatus Schekmanbacteria bacterium RBG_16_38_10</name>
    <dbReference type="NCBI Taxonomy" id="1817879"/>
    <lineage>
        <taxon>Bacteria</taxon>
        <taxon>Candidatus Schekmaniibacteriota</taxon>
    </lineage>
</organism>
<feature type="compositionally biased region" description="Basic and acidic residues" evidence="1">
    <location>
        <begin position="116"/>
        <end position="133"/>
    </location>
</feature>
<dbReference type="Proteomes" id="UP000178797">
    <property type="component" value="Unassembled WGS sequence"/>
</dbReference>
<gene>
    <name evidence="2" type="ORF">A2W05_06910</name>
</gene>
<evidence type="ECO:0000313" key="3">
    <source>
        <dbReference type="Proteomes" id="UP000178797"/>
    </source>
</evidence>
<comment type="caution">
    <text evidence="2">The sequence shown here is derived from an EMBL/GenBank/DDBJ whole genome shotgun (WGS) entry which is preliminary data.</text>
</comment>
<proteinExistence type="predicted"/>
<evidence type="ECO:0000256" key="1">
    <source>
        <dbReference type="SAM" id="MobiDB-lite"/>
    </source>
</evidence>
<dbReference type="AlphaFoldDB" id="A0A1F7RYI0"/>
<feature type="region of interest" description="Disordered" evidence="1">
    <location>
        <begin position="112"/>
        <end position="133"/>
    </location>
</feature>
<sequence length="133" mass="14593">MKSLRLLLIITIAITLGFAVSYAEEKKAAEKPAMPTVKGEIASVDAAVNTIVVKHKKETESKIEVNKDTVIKKDKKAIMLQDIKSGEKVKVEYFESEGKMIAKSIKISTGMGKGKAKAEKTMEETPKAEPEKK</sequence>